<dbReference type="Gene3D" id="3.30.565.10">
    <property type="entry name" value="Histidine kinase-like ATPase, C-terminal domain"/>
    <property type="match status" value="1"/>
</dbReference>
<dbReference type="PANTHER" id="PTHR42878:SF7">
    <property type="entry name" value="SENSOR HISTIDINE KINASE GLRK"/>
    <property type="match status" value="1"/>
</dbReference>
<dbReference type="InterPro" id="IPR036890">
    <property type="entry name" value="HATPase_C_sf"/>
</dbReference>
<comment type="subcellular location">
    <subcellularLocation>
        <location evidence="2">Membrane</location>
        <topology evidence="2">Multi-pass membrane protein</topology>
    </subcellularLocation>
</comment>
<evidence type="ECO:0000259" key="15">
    <source>
        <dbReference type="PROSITE" id="PS50112"/>
    </source>
</evidence>
<sequence length="582" mass="63048">MAGIALARRHRRHAALAGMLVVALTLFALLGHASGQPLWVNTVLMSHNADGVPGPMSIQSALFFLIMGLALSLQGQTLRAASRIVDACVGILLIMALTILAGYLFNASAFFGQSAAIRTSPQTLLCMTLLVFSLFERRTRNGIYAVLVAPGIGSQFARMALPFVLVVPLLIITAGTYLTASGWQSDAYSTATMAVVLAAALMVFVMLAAAKINQTAATLTDTESQLRLLLDSAGEGIYGLDREGRTSFVNPATCDMLGFTAEELLCQPFHELVHHHRSDGSSYPLAECPMSKALEDGQVHRVGNEMFWRKDGSSFPVDYVTTPIRKEGVLMGAVVIFNDVTERVRNERMKDEFVAVVSHELRTPLTSIKGALGLLASGRLGTLTQDGKDMANIAYDNTQRLELLVNDLLDINKIQLAETQFQMHAVDLHALIVKALDANRPYAEKFAVEFAWLPATEDGIYVRGDEHRLIQVMSNLLSNAVKYSPRGSRVNVSTQCVDHTVRVSVRDHGPGVPLGYRPHIFEKFSQADSSETRARGGTGLGLAISKAIVEKHGGNIGFESTPGQGATFHFDLPLSDVTRKTA</sequence>
<dbReference type="PANTHER" id="PTHR42878">
    <property type="entry name" value="TWO-COMPONENT HISTIDINE KINASE"/>
    <property type="match status" value="1"/>
</dbReference>
<keyword evidence="8" id="KW-0418">Kinase</keyword>
<dbReference type="CDD" id="cd00082">
    <property type="entry name" value="HisKA"/>
    <property type="match status" value="1"/>
</dbReference>
<dbReference type="GO" id="GO:0005524">
    <property type="term" value="F:ATP binding"/>
    <property type="evidence" value="ECO:0007669"/>
    <property type="project" value="UniProtKB-KW"/>
</dbReference>
<proteinExistence type="predicted"/>
<dbReference type="InterPro" id="IPR013767">
    <property type="entry name" value="PAS_fold"/>
</dbReference>
<dbReference type="Pfam" id="PF00989">
    <property type="entry name" value="PAS"/>
    <property type="match status" value="1"/>
</dbReference>
<organism evidence="16 17">
    <name type="scientific">Acidihalobacter prosperus</name>
    <dbReference type="NCBI Taxonomy" id="160660"/>
    <lineage>
        <taxon>Bacteria</taxon>
        <taxon>Pseudomonadati</taxon>
        <taxon>Pseudomonadota</taxon>
        <taxon>Gammaproteobacteria</taxon>
        <taxon>Chromatiales</taxon>
        <taxon>Ectothiorhodospiraceae</taxon>
        <taxon>Acidihalobacter</taxon>
    </lineage>
</organism>
<keyword evidence="6 13" id="KW-0812">Transmembrane</keyword>
<protein>
    <recommendedName>
        <fullName evidence="3">histidine kinase</fullName>
        <ecNumber evidence="3">2.7.13.3</ecNumber>
    </recommendedName>
</protein>
<feature type="transmembrane region" description="Helical" evidence="13">
    <location>
        <begin position="117"/>
        <end position="135"/>
    </location>
</feature>
<dbReference type="SMART" id="SM00388">
    <property type="entry name" value="HisKA"/>
    <property type="match status" value="1"/>
</dbReference>
<evidence type="ECO:0000256" key="10">
    <source>
        <dbReference type="ARBA" id="ARBA00022989"/>
    </source>
</evidence>
<evidence type="ECO:0000256" key="7">
    <source>
        <dbReference type="ARBA" id="ARBA00022741"/>
    </source>
</evidence>
<dbReference type="GO" id="GO:0000156">
    <property type="term" value="F:phosphorelay response regulator activity"/>
    <property type="evidence" value="ECO:0007669"/>
    <property type="project" value="TreeGrafter"/>
</dbReference>
<keyword evidence="11" id="KW-0902">Two-component regulatory system</keyword>
<dbReference type="GO" id="GO:0007234">
    <property type="term" value="P:osmosensory signaling via phosphorelay pathway"/>
    <property type="evidence" value="ECO:0007669"/>
    <property type="project" value="TreeGrafter"/>
</dbReference>
<evidence type="ECO:0000259" key="14">
    <source>
        <dbReference type="PROSITE" id="PS50109"/>
    </source>
</evidence>
<evidence type="ECO:0000256" key="2">
    <source>
        <dbReference type="ARBA" id="ARBA00004141"/>
    </source>
</evidence>
<keyword evidence="9" id="KW-0067">ATP-binding</keyword>
<evidence type="ECO:0000256" key="9">
    <source>
        <dbReference type="ARBA" id="ARBA00022840"/>
    </source>
</evidence>
<feature type="transmembrane region" description="Helical" evidence="13">
    <location>
        <begin position="156"/>
        <end position="178"/>
    </location>
</feature>
<dbReference type="CDD" id="cd16922">
    <property type="entry name" value="HATPase_EvgS-ArcB-TorS-like"/>
    <property type="match status" value="1"/>
</dbReference>
<dbReference type="InterPro" id="IPR036097">
    <property type="entry name" value="HisK_dim/P_sf"/>
</dbReference>
<dbReference type="FunFam" id="1.10.287.130:FF:000001">
    <property type="entry name" value="Two-component sensor histidine kinase"/>
    <property type="match status" value="1"/>
</dbReference>
<keyword evidence="17" id="KW-1185">Reference proteome</keyword>
<dbReference type="Pfam" id="PF00512">
    <property type="entry name" value="HisKA"/>
    <property type="match status" value="1"/>
</dbReference>
<dbReference type="RefSeq" id="WP_065089177.1">
    <property type="nucleotide sequence ID" value="NZ_JQSG02000001.1"/>
</dbReference>
<comment type="caution">
    <text evidence="16">The sequence shown here is derived from an EMBL/GenBank/DDBJ whole genome shotgun (WGS) entry which is preliminary data.</text>
</comment>
<evidence type="ECO:0000256" key="3">
    <source>
        <dbReference type="ARBA" id="ARBA00012438"/>
    </source>
</evidence>
<gene>
    <name evidence="16" type="ORF">Thpro_020540</name>
</gene>
<dbReference type="EMBL" id="JQSG02000001">
    <property type="protein sequence ID" value="OBS10824.1"/>
    <property type="molecule type" value="Genomic_DNA"/>
</dbReference>
<dbReference type="Gene3D" id="1.10.287.130">
    <property type="match status" value="1"/>
</dbReference>
<dbReference type="GO" id="GO:0030295">
    <property type="term" value="F:protein kinase activator activity"/>
    <property type="evidence" value="ECO:0007669"/>
    <property type="project" value="TreeGrafter"/>
</dbReference>
<dbReference type="OrthoDB" id="6017161at2"/>
<evidence type="ECO:0000256" key="13">
    <source>
        <dbReference type="SAM" id="Phobius"/>
    </source>
</evidence>
<dbReference type="AlphaFoldDB" id="A0A1A6C8F1"/>
<feature type="transmembrane region" description="Helical" evidence="13">
    <location>
        <begin position="190"/>
        <end position="210"/>
    </location>
</feature>
<dbReference type="InterPro" id="IPR005467">
    <property type="entry name" value="His_kinase_dom"/>
</dbReference>
<evidence type="ECO:0000256" key="11">
    <source>
        <dbReference type="ARBA" id="ARBA00023012"/>
    </source>
</evidence>
<evidence type="ECO:0000256" key="4">
    <source>
        <dbReference type="ARBA" id="ARBA00022553"/>
    </source>
</evidence>
<dbReference type="InterPro" id="IPR000014">
    <property type="entry name" value="PAS"/>
</dbReference>
<dbReference type="PRINTS" id="PR00344">
    <property type="entry name" value="BCTRLSENSOR"/>
</dbReference>
<keyword evidence="5" id="KW-0808">Transferase</keyword>
<evidence type="ECO:0000256" key="1">
    <source>
        <dbReference type="ARBA" id="ARBA00000085"/>
    </source>
</evidence>
<dbReference type="GO" id="GO:0005886">
    <property type="term" value="C:plasma membrane"/>
    <property type="evidence" value="ECO:0007669"/>
    <property type="project" value="UniProtKB-ARBA"/>
</dbReference>
<dbReference type="SMART" id="SM00387">
    <property type="entry name" value="HATPase_c"/>
    <property type="match status" value="1"/>
</dbReference>
<dbReference type="CDD" id="cd00130">
    <property type="entry name" value="PAS"/>
    <property type="match status" value="1"/>
</dbReference>
<evidence type="ECO:0000313" key="16">
    <source>
        <dbReference type="EMBL" id="OBS10824.1"/>
    </source>
</evidence>
<dbReference type="NCBIfam" id="TIGR00229">
    <property type="entry name" value="sensory_box"/>
    <property type="match status" value="1"/>
</dbReference>
<dbReference type="GO" id="GO:0000155">
    <property type="term" value="F:phosphorelay sensor kinase activity"/>
    <property type="evidence" value="ECO:0007669"/>
    <property type="project" value="InterPro"/>
</dbReference>
<feature type="transmembrane region" description="Helical" evidence="13">
    <location>
        <begin position="51"/>
        <end position="72"/>
    </location>
</feature>
<evidence type="ECO:0000256" key="8">
    <source>
        <dbReference type="ARBA" id="ARBA00022777"/>
    </source>
</evidence>
<name>A0A1A6C8F1_9GAMM</name>
<dbReference type="PROSITE" id="PS50112">
    <property type="entry name" value="PAS"/>
    <property type="match status" value="1"/>
</dbReference>
<evidence type="ECO:0000256" key="5">
    <source>
        <dbReference type="ARBA" id="ARBA00022679"/>
    </source>
</evidence>
<dbReference type="Proteomes" id="UP000029273">
    <property type="component" value="Unassembled WGS sequence"/>
</dbReference>
<evidence type="ECO:0000256" key="12">
    <source>
        <dbReference type="ARBA" id="ARBA00023136"/>
    </source>
</evidence>
<dbReference type="FunFam" id="3.30.565.10:FF:000006">
    <property type="entry name" value="Sensor histidine kinase WalK"/>
    <property type="match status" value="1"/>
</dbReference>
<dbReference type="SMART" id="SM00091">
    <property type="entry name" value="PAS"/>
    <property type="match status" value="1"/>
</dbReference>
<dbReference type="InterPro" id="IPR004358">
    <property type="entry name" value="Sig_transdc_His_kin-like_C"/>
</dbReference>
<feature type="domain" description="PAS" evidence="15">
    <location>
        <begin position="222"/>
        <end position="274"/>
    </location>
</feature>
<dbReference type="PROSITE" id="PS50109">
    <property type="entry name" value="HIS_KIN"/>
    <property type="match status" value="1"/>
</dbReference>
<dbReference type="InterPro" id="IPR003594">
    <property type="entry name" value="HATPase_dom"/>
</dbReference>
<keyword evidence="12 13" id="KW-0472">Membrane</keyword>
<keyword evidence="4" id="KW-0597">Phosphoprotein</keyword>
<dbReference type="Gene3D" id="3.30.450.20">
    <property type="entry name" value="PAS domain"/>
    <property type="match status" value="1"/>
</dbReference>
<evidence type="ECO:0000256" key="6">
    <source>
        <dbReference type="ARBA" id="ARBA00022692"/>
    </source>
</evidence>
<comment type="catalytic activity">
    <reaction evidence="1">
        <text>ATP + protein L-histidine = ADP + protein N-phospho-L-histidine.</text>
        <dbReference type="EC" id="2.7.13.3"/>
    </reaction>
</comment>
<dbReference type="InterPro" id="IPR035965">
    <property type="entry name" value="PAS-like_dom_sf"/>
</dbReference>
<accession>A0A1A6C8F1</accession>
<dbReference type="GO" id="GO:0006355">
    <property type="term" value="P:regulation of DNA-templated transcription"/>
    <property type="evidence" value="ECO:0007669"/>
    <property type="project" value="InterPro"/>
</dbReference>
<dbReference type="SUPFAM" id="SSF55874">
    <property type="entry name" value="ATPase domain of HSP90 chaperone/DNA topoisomerase II/histidine kinase"/>
    <property type="match status" value="1"/>
</dbReference>
<dbReference type="InterPro" id="IPR003661">
    <property type="entry name" value="HisK_dim/P_dom"/>
</dbReference>
<dbReference type="EC" id="2.7.13.3" evidence="3"/>
<feature type="domain" description="Histidine kinase" evidence="14">
    <location>
        <begin position="356"/>
        <end position="576"/>
    </location>
</feature>
<keyword evidence="10 13" id="KW-1133">Transmembrane helix</keyword>
<dbReference type="SUPFAM" id="SSF55785">
    <property type="entry name" value="PYP-like sensor domain (PAS domain)"/>
    <property type="match status" value="1"/>
</dbReference>
<evidence type="ECO:0000313" key="17">
    <source>
        <dbReference type="Proteomes" id="UP000029273"/>
    </source>
</evidence>
<dbReference type="InterPro" id="IPR050351">
    <property type="entry name" value="BphY/WalK/GraS-like"/>
</dbReference>
<keyword evidence="7" id="KW-0547">Nucleotide-binding</keyword>
<dbReference type="SUPFAM" id="SSF47384">
    <property type="entry name" value="Homodimeric domain of signal transducing histidine kinase"/>
    <property type="match status" value="1"/>
</dbReference>
<dbReference type="Pfam" id="PF02518">
    <property type="entry name" value="HATPase_c"/>
    <property type="match status" value="1"/>
</dbReference>
<feature type="transmembrane region" description="Helical" evidence="13">
    <location>
        <begin position="84"/>
        <end position="105"/>
    </location>
</feature>
<reference evidence="16 17" key="1">
    <citation type="journal article" date="2014" name="Genome Announc.">
        <title>Draft Genome Sequence of the Iron-Oxidizing, Acidophilic, and Halotolerant 'Thiobacillus prosperus' Type Strain DSM 5130.</title>
        <authorList>
            <person name="Ossandon F.J."/>
            <person name="Cardenas J.P."/>
            <person name="Corbett M."/>
            <person name="Quatrini R."/>
            <person name="Holmes D.S."/>
            <person name="Watkin E."/>
        </authorList>
    </citation>
    <scope>NUCLEOTIDE SEQUENCE [LARGE SCALE GENOMIC DNA]</scope>
    <source>
        <strain evidence="16 17">DSM 5130</strain>
    </source>
</reference>